<evidence type="ECO:0000313" key="2">
    <source>
        <dbReference type="Proteomes" id="UP000001299"/>
    </source>
</evidence>
<name>E0RW30_BUTPB</name>
<dbReference type="eggNOG" id="COG1917">
    <property type="taxonomic scope" value="Bacteria"/>
</dbReference>
<dbReference type="STRING" id="515622.bpr_I0146"/>
<gene>
    <name evidence="1" type="ordered locus">bpr_I0146</name>
</gene>
<dbReference type="EMBL" id="CP001810">
    <property type="protein sequence ID" value="ADL32896.1"/>
    <property type="molecule type" value="Genomic_DNA"/>
</dbReference>
<keyword evidence="2" id="KW-1185">Reference proteome</keyword>
<dbReference type="InterPro" id="IPR014710">
    <property type="entry name" value="RmlC-like_jellyroll"/>
</dbReference>
<organism evidence="1 2">
    <name type="scientific">Butyrivibrio proteoclasticus (strain ATCC 51982 / DSM 14932 / B316)</name>
    <name type="common">Clostridium proteoclasticum</name>
    <dbReference type="NCBI Taxonomy" id="515622"/>
    <lineage>
        <taxon>Bacteria</taxon>
        <taxon>Bacillati</taxon>
        <taxon>Bacillota</taxon>
        <taxon>Clostridia</taxon>
        <taxon>Lachnospirales</taxon>
        <taxon>Lachnospiraceae</taxon>
        <taxon>Butyrivibrio</taxon>
    </lineage>
</organism>
<dbReference type="SUPFAM" id="SSF51182">
    <property type="entry name" value="RmlC-like cupins"/>
    <property type="match status" value="1"/>
</dbReference>
<dbReference type="Proteomes" id="UP000001299">
    <property type="component" value="Chromosome 1"/>
</dbReference>
<evidence type="ECO:0008006" key="3">
    <source>
        <dbReference type="Google" id="ProtNLM"/>
    </source>
</evidence>
<dbReference type="AlphaFoldDB" id="E0RW30"/>
<dbReference type="Gene3D" id="2.60.120.10">
    <property type="entry name" value="Jelly Rolls"/>
    <property type="match status" value="1"/>
</dbReference>
<reference evidence="1 2" key="1">
    <citation type="journal article" date="2010" name="PLoS ONE">
        <title>The glycobiome of the rumen bacterium Butyrivibrio proteoclasticus B316(T) highlights adaptation to a polysaccharide-rich environment.</title>
        <authorList>
            <person name="Kelly W.J."/>
            <person name="Leahy S.C."/>
            <person name="Altermann E."/>
            <person name="Yeoman C.J."/>
            <person name="Dunne J.C."/>
            <person name="Kong Z."/>
            <person name="Pacheco D.M."/>
            <person name="Li D."/>
            <person name="Noel S.J."/>
            <person name="Moon C.D."/>
            <person name="Cookson A.L."/>
            <person name="Attwood G.T."/>
        </authorList>
    </citation>
    <scope>NUCLEOTIDE SEQUENCE [LARGE SCALE GENOMIC DNA]</scope>
    <source>
        <strain evidence="2">ATCC 51982 / DSM 14932 / B316</strain>
    </source>
</reference>
<proteinExistence type="predicted"/>
<dbReference type="RefSeq" id="WP_013279555.1">
    <property type="nucleotide sequence ID" value="NC_014387.1"/>
</dbReference>
<dbReference type="HOGENOM" id="CLU_2195935_0_0_9"/>
<evidence type="ECO:0000313" key="1">
    <source>
        <dbReference type="EMBL" id="ADL32896.1"/>
    </source>
</evidence>
<dbReference type="KEGG" id="bpb:bpr_I0146"/>
<accession>E0RW30</accession>
<protein>
    <recommendedName>
        <fullName evidence="3">Cupin domain-containing protein</fullName>
    </recommendedName>
</protein>
<dbReference type="InterPro" id="IPR011051">
    <property type="entry name" value="RmlC_Cupin_sf"/>
</dbReference>
<sequence>MKVDSLNAMTKGWFIGNFDPSLFKTNDVEVAVKRYRAGDSEEAHYHKIATEYTVIIDGEVEMNGVRYKKDDIIVMEPGDATDFKAITDSTNVVVKIPGANNDKYLVEGK</sequence>